<reference evidence="4 5" key="1">
    <citation type="journal article" date="2016" name="Sci. Rep.">
        <title>Peltaster fructicola genome reveals evolution from an invasive phytopathogen to an ectophytic parasite.</title>
        <authorList>
            <person name="Xu C."/>
            <person name="Chen H."/>
            <person name="Gleason M.L."/>
            <person name="Xu J.R."/>
            <person name="Liu H."/>
            <person name="Zhang R."/>
            <person name="Sun G."/>
        </authorList>
    </citation>
    <scope>NUCLEOTIDE SEQUENCE [LARGE SCALE GENOMIC DNA]</scope>
    <source>
        <strain evidence="4 5">LNHT1506</strain>
    </source>
</reference>
<protein>
    <recommendedName>
        <fullName evidence="6">Protein SQS1</fullName>
    </recommendedName>
</protein>
<gene>
    <name evidence="4" type="ORF">AMS68_005691</name>
</gene>
<dbReference type="PANTHER" id="PTHR14195">
    <property type="entry name" value="G PATCH DOMAIN CONTAINING PROTEIN 2"/>
    <property type="match status" value="1"/>
</dbReference>
<dbReference type="EMBL" id="CP051142">
    <property type="protein sequence ID" value="QIX00174.1"/>
    <property type="molecule type" value="Genomic_DNA"/>
</dbReference>
<feature type="region of interest" description="Disordered" evidence="1">
    <location>
        <begin position="239"/>
        <end position="270"/>
    </location>
</feature>
<dbReference type="InterPro" id="IPR000467">
    <property type="entry name" value="G_patch_dom"/>
</dbReference>
<dbReference type="SUPFAM" id="SSF82708">
    <property type="entry name" value="R3H domain"/>
    <property type="match status" value="1"/>
</dbReference>
<dbReference type="PROSITE" id="PS51061">
    <property type="entry name" value="R3H"/>
    <property type="match status" value="1"/>
</dbReference>
<dbReference type="SMART" id="SM00443">
    <property type="entry name" value="G_patch"/>
    <property type="match status" value="1"/>
</dbReference>
<feature type="region of interest" description="Disordered" evidence="1">
    <location>
        <begin position="1"/>
        <end position="56"/>
    </location>
</feature>
<feature type="region of interest" description="Disordered" evidence="1">
    <location>
        <begin position="723"/>
        <end position="746"/>
    </location>
</feature>
<dbReference type="PROSITE" id="PS50174">
    <property type="entry name" value="G_PATCH"/>
    <property type="match status" value="1"/>
</dbReference>
<dbReference type="OrthoDB" id="21470at2759"/>
<dbReference type="Pfam" id="PF01424">
    <property type="entry name" value="R3H"/>
    <property type="match status" value="1"/>
</dbReference>
<evidence type="ECO:0000256" key="1">
    <source>
        <dbReference type="SAM" id="MobiDB-lite"/>
    </source>
</evidence>
<dbReference type="AlphaFoldDB" id="A0A6H0XZJ2"/>
<proteinExistence type="predicted"/>
<dbReference type="InterPro" id="IPR051189">
    <property type="entry name" value="Splicing_assoc_domain"/>
</dbReference>
<feature type="compositionally biased region" description="Acidic residues" evidence="1">
    <location>
        <begin position="390"/>
        <end position="443"/>
    </location>
</feature>
<evidence type="ECO:0008006" key="6">
    <source>
        <dbReference type="Google" id="ProtNLM"/>
    </source>
</evidence>
<dbReference type="InterPro" id="IPR036867">
    <property type="entry name" value="R3H_dom_sf"/>
</dbReference>
<feature type="compositionally biased region" description="Basic residues" evidence="1">
    <location>
        <begin position="335"/>
        <end position="346"/>
    </location>
</feature>
<accession>A0A6H0XZJ2</accession>
<feature type="compositionally biased region" description="Basic residues" evidence="1">
    <location>
        <begin position="564"/>
        <end position="574"/>
    </location>
</feature>
<dbReference type="GO" id="GO:0003676">
    <property type="term" value="F:nucleic acid binding"/>
    <property type="evidence" value="ECO:0007669"/>
    <property type="project" value="UniProtKB-UniRule"/>
</dbReference>
<organism evidence="4 5">
    <name type="scientific">Peltaster fructicola</name>
    <dbReference type="NCBI Taxonomy" id="286661"/>
    <lineage>
        <taxon>Eukaryota</taxon>
        <taxon>Fungi</taxon>
        <taxon>Dikarya</taxon>
        <taxon>Ascomycota</taxon>
        <taxon>Pezizomycotina</taxon>
        <taxon>Dothideomycetes</taxon>
        <taxon>Dothideomycetes incertae sedis</taxon>
        <taxon>Peltaster</taxon>
    </lineage>
</organism>
<feature type="domain" description="R3H" evidence="3">
    <location>
        <begin position="636"/>
        <end position="699"/>
    </location>
</feature>
<feature type="region of interest" description="Disordered" evidence="1">
    <location>
        <begin position="388"/>
        <end position="443"/>
    </location>
</feature>
<evidence type="ECO:0000313" key="5">
    <source>
        <dbReference type="Proteomes" id="UP000503462"/>
    </source>
</evidence>
<evidence type="ECO:0000259" key="2">
    <source>
        <dbReference type="PROSITE" id="PS50174"/>
    </source>
</evidence>
<feature type="region of interest" description="Disordered" evidence="1">
    <location>
        <begin position="560"/>
        <end position="580"/>
    </location>
</feature>
<dbReference type="Gene3D" id="3.30.1370.50">
    <property type="entry name" value="R3H-like domain"/>
    <property type="match status" value="1"/>
</dbReference>
<dbReference type="Pfam" id="PF01585">
    <property type="entry name" value="G-patch"/>
    <property type="match status" value="1"/>
</dbReference>
<dbReference type="SMART" id="SM00393">
    <property type="entry name" value="R3H"/>
    <property type="match status" value="1"/>
</dbReference>
<sequence>MAKKKGGKAPQGRAKQKQKAQKAGSSPWSRNARSDFSDDETDANITFRGFGGQTTRSFAAKDPSIKLRHRTIAFVSAGTNTPQEQEVDETMIAAIELNDDDEDIEDEITEDSEEDNDEYMYVDGTVEKKVTTQEKDILQLDGTADTNNMDIDDAQDAPSEVIQQETSLFIVDTVGDRTAVPVSSHRTVEQLLKRAASPAPSDSSEEIILFQGRNKPVVVDDPSGPQILAQIAPSIAAQATDSKTVAPPRNGWASMPSKLEAQPKTWTPAPEGAFWRDSSARNVEEVALQSCTAELSPRDEAQETTDMLRLAWEQTKREKKATKSATRGDMEHATISRRGKRGRKQSNKLLRAVDNDLDPEEAAYQDYLENIRAQKLDELAEVQDAIPDAIDVDQDNQEWEDTESTEDLDTSDDIIGEGLSDEDDDDDDDDASDLDSSELDDELDRAEQEILEAEEALYMRRLQGKSDAQIAKLWAKQLEMGIDADELLIDDGDNLDEGFGDVEAARAGFQEFIGFSGKRHKSHRSKRNAGAKDMSFPDASALADSIEQYGNEGFDIMDFDRPSLRPKKKGRKGKVPPELDALSDEELRDNMLNAWDNDRAKKRLKKAEREELRSQGLLGSLGKKGKADLGQKYQQGMTMDQVYAEIEVFLRDDGKTTQPFPSMDKDDRKALHVVANALNLKSKSVGTGATRFPVLYKTQNTVEADSASFNRIIRSSRKGFLKNQAWGKGGGRRTAGPPKRSGGAGMAATGLRHGEMVGAGAKEIGKENFGHKLMEKMGWTKGQALGRDGEGVLEPIEQMMRVGRAGLG</sequence>
<evidence type="ECO:0000313" key="4">
    <source>
        <dbReference type="EMBL" id="QIX00174.1"/>
    </source>
</evidence>
<name>A0A6H0XZJ2_9PEZI</name>
<dbReference type="InterPro" id="IPR001374">
    <property type="entry name" value="R3H_dom"/>
</dbReference>
<feature type="domain" description="G-patch" evidence="2">
    <location>
        <begin position="766"/>
        <end position="808"/>
    </location>
</feature>
<keyword evidence="5" id="KW-1185">Reference proteome</keyword>
<dbReference type="Proteomes" id="UP000503462">
    <property type="component" value="Chromosome 4"/>
</dbReference>
<evidence type="ECO:0000259" key="3">
    <source>
        <dbReference type="PROSITE" id="PS51061"/>
    </source>
</evidence>
<feature type="region of interest" description="Disordered" evidence="1">
    <location>
        <begin position="315"/>
        <end position="354"/>
    </location>
</feature>